<evidence type="ECO:0000256" key="4">
    <source>
        <dbReference type="ARBA" id="ARBA00022989"/>
    </source>
</evidence>
<organism evidence="8 9">
    <name type="scientific">Terracoccus luteus</name>
    <dbReference type="NCBI Taxonomy" id="53356"/>
    <lineage>
        <taxon>Bacteria</taxon>
        <taxon>Bacillati</taxon>
        <taxon>Actinomycetota</taxon>
        <taxon>Actinomycetes</taxon>
        <taxon>Micrococcales</taxon>
        <taxon>Intrasporangiaceae</taxon>
        <taxon>Terracoccus</taxon>
    </lineage>
</organism>
<keyword evidence="5 6" id="KW-0472">Membrane</keyword>
<dbReference type="InterPro" id="IPR003807">
    <property type="entry name" value="DUF202"/>
</dbReference>
<sequence>MTEVDPQHEPEPMPLRPDDVVPQRFPRFVYEGGSEPDPRFSLANERTFLAWVRTALALVAAGVALEAVSAPITPGLRMAVALLFVAMGVAAAVQGWVGWARTERALRRGQVLRGPSFGALLAVGLVLAAVLLVIGLLL</sequence>
<comment type="subcellular location">
    <subcellularLocation>
        <location evidence="1">Cell membrane</location>
        <topology evidence="1">Multi-pass membrane protein</topology>
    </subcellularLocation>
</comment>
<feature type="transmembrane region" description="Helical" evidence="6">
    <location>
        <begin position="48"/>
        <end position="68"/>
    </location>
</feature>
<gene>
    <name evidence="8" type="ORF">DFJ68_2553</name>
</gene>
<dbReference type="AlphaFoldDB" id="A0A495Y3Y9"/>
<dbReference type="PANTHER" id="PTHR34187">
    <property type="entry name" value="FGR18P"/>
    <property type="match status" value="1"/>
</dbReference>
<evidence type="ECO:0000256" key="3">
    <source>
        <dbReference type="ARBA" id="ARBA00022692"/>
    </source>
</evidence>
<dbReference type="Pfam" id="PF02656">
    <property type="entry name" value="DUF202"/>
    <property type="match status" value="1"/>
</dbReference>
<evidence type="ECO:0000256" key="2">
    <source>
        <dbReference type="ARBA" id="ARBA00022475"/>
    </source>
</evidence>
<comment type="caution">
    <text evidence="8">The sequence shown here is derived from an EMBL/GenBank/DDBJ whole genome shotgun (WGS) entry which is preliminary data.</text>
</comment>
<reference evidence="8 9" key="1">
    <citation type="submission" date="2018-10" db="EMBL/GenBank/DDBJ databases">
        <title>Sequencing the genomes of 1000 actinobacteria strains.</title>
        <authorList>
            <person name="Klenk H.-P."/>
        </authorList>
    </citation>
    <scope>NUCLEOTIDE SEQUENCE [LARGE SCALE GENOMIC DNA]</scope>
    <source>
        <strain evidence="8 9">DSM 44267</strain>
    </source>
</reference>
<dbReference type="Proteomes" id="UP000278440">
    <property type="component" value="Unassembled WGS sequence"/>
</dbReference>
<keyword evidence="2" id="KW-1003">Cell membrane</keyword>
<feature type="domain" description="DUF202" evidence="7">
    <location>
        <begin position="39"/>
        <end position="105"/>
    </location>
</feature>
<dbReference type="PANTHER" id="PTHR34187:SF2">
    <property type="entry name" value="DUF202 DOMAIN-CONTAINING PROTEIN"/>
    <property type="match status" value="1"/>
</dbReference>
<name>A0A495Y3Y9_9MICO</name>
<dbReference type="GO" id="GO:0005886">
    <property type="term" value="C:plasma membrane"/>
    <property type="evidence" value="ECO:0007669"/>
    <property type="project" value="UniProtKB-SubCell"/>
</dbReference>
<feature type="transmembrane region" description="Helical" evidence="6">
    <location>
        <begin position="117"/>
        <end position="137"/>
    </location>
</feature>
<evidence type="ECO:0000256" key="1">
    <source>
        <dbReference type="ARBA" id="ARBA00004651"/>
    </source>
</evidence>
<feature type="transmembrane region" description="Helical" evidence="6">
    <location>
        <begin position="80"/>
        <end position="97"/>
    </location>
</feature>
<dbReference type="RefSeq" id="WP_338067420.1">
    <property type="nucleotide sequence ID" value="NZ_RBXT01000001.1"/>
</dbReference>
<evidence type="ECO:0000256" key="6">
    <source>
        <dbReference type="SAM" id="Phobius"/>
    </source>
</evidence>
<evidence type="ECO:0000313" key="8">
    <source>
        <dbReference type="EMBL" id="RKT79098.1"/>
    </source>
</evidence>
<dbReference type="InterPro" id="IPR052053">
    <property type="entry name" value="IM_YidH-like"/>
</dbReference>
<keyword evidence="3 6" id="KW-0812">Transmembrane</keyword>
<protein>
    <submittedName>
        <fullName evidence="8">Putative membrane protein</fullName>
    </submittedName>
</protein>
<evidence type="ECO:0000313" key="9">
    <source>
        <dbReference type="Proteomes" id="UP000278440"/>
    </source>
</evidence>
<evidence type="ECO:0000256" key="5">
    <source>
        <dbReference type="ARBA" id="ARBA00023136"/>
    </source>
</evidence>
<accession>A0A495Y3Y9</accession>
<dbReference type="EMBL" id="RBXT01000001">
    <property type="protein sequence ID" value="RKT79098.1"/>
    <property type="molecule type" value="Genomic_DNA"/>
</dbReference>
<keyword evidence="9" id="KW-1185">Reference proteome</keyword>
<keyword evidence="4 6" id="KW-1133">Transmembrane helix</keyword>
<proteinExistence type="predicted"/>
<evidence type="ECO:0000259" key="7">
    <source>
        <dbReference type="Pfam" id="PF02656"/>
    </source>
</evidence>